<feature type="compositionally biased region" description="Basic and acidic residues" evidence="1">
    <location>
        <begin position="31"/>
        <end position="40"/>
    </location>
</feature>
<accession>A0A2V1CYU8</accession>
<evidence type="ECO:0000256" key="1">
    <source>
        <dbReference type="SAM" id="MobiDB-lite"/>
    </source>
</evidence>
<name>A0A2V1CYU8_9PLEO</name>
<sequence length="147" mass="16609">MAPRTRRTSRKSARPRACDRCKQRKTKCKLVCKEAPRSSSKEQQSQAPSVEEPAATERATECRAPSVEVVSYAAPANEQLFFPSSERHMSVKDDRAAAGEYGMWRQPELLDLTLSTAARHFEAEGSNVEDSWVDWEAWCNGQVFEEL</sequence>
<keyword evidence="3" id="KW-1185">Reference proteome</keyword>
<dbReference type="Proteomes" id="UP000244855">
    <property type="component" value="Unassembled WGS sequence"/>
</dbReference>
<feature type="region of interest" description="Disordered" evidence="1">
    <location>
        <begin position="24"/>
        <end position="62"/>
    </location>
</feature>
<protein>
    <recommendedName>
        <fullName evidence="4">Zn(2)-C6 fungal-type domain-containing protein</fullName>
    </recommendedName>
</protein>
<evidence type="ECO:0000313" key="3">
    <source>
        <dbReference type="Proteomes" id="UP000244855"/>
    </source>
</evidence>
<evidence type="ECO:0008006" key="4">
    <source>
        <dbReference type="Google" id="ProtNLM"/>
    </source>
</evidence>
<dbReference type="AlphaFoldDB" id="A0A2V1CYU8"/>
<proteinExistence type="predicted"/>
<gene>
    <name evidence="2" type="ORF">DM02DRAFT_621011</name>
</gene>
<evidence type="ECO:0000313" key="2">
    <source>
        <dbReference type="EMBL" id="PVH90459.1"/>
    </source>
</evidence>
<dbReference type="EMBL" id="KZ806295">
    <property type="protein sequence ID" value="PVH90459.1"/>
    <property type="molecule type" value="Genomic_DNA"/>
</dbReference>
<reference evidence="2 3" key="1">
    <citation type="journal article" date="2018" name="Sci. Rep.">
        <title>Comparative genomics provides insights into the lifestyle and reveals functional heterogeneity of dark septate endophytic fungi.</title>
        <authorList>
            <person name="Knapp D.G."/>
            <person name="Nemeth J.B."/>
            <person name="Barry K."/>
            <person name="Hainaut M."/>
            <person name="Henrissat B."/>
            <person name="Johnson J."/>
            <person name="Kuo A."/>
            <person name="Lim J.H.P."/>
            <person name="Lipzen A."/>
            <person name="Nolan M."/>
            <person name="Ohm R.A."/>
            <person name="Tamas L."/>
            <person name="Grigoriev I.V."/>
            <person name="Spatafora J.W."/>
            <person name="Nagy L.G."/>
            <person name="Kovacs G.M."/>
        </authorList>
    </citation>
    <scope>NUCLEOTIDE SEQUENCE [LARGE SCALE GENOMIC DNA]</scope>
    <source>
        <strain evidence="2 3">DSE2036</strain>
    </source>
</reference>
<organism evidence="2 3">
    <name type="scientific">Periconia macrospinosa</name>
    <dbReference type="NCBI Taxonomy" id="97972"/>
    <lineage>
        <taxon>Eukaryota</taxon>
        <taxon>Fungi</taxon>
        <taxon>Dikarya</taxon>
        <taxon>Ascomycota</taxon>
        <taxon>Pezizomycotina</taxon>
        <taxon>Dothideomycetes</taxon>
        <taxon>Pleosporomycetidae</taxon>
        <taxon>Pleosporales</taxon>
        <taxon>Massarineae</taxon>
        <taxon>Periconiaceae</taxon>
        <taxon>Periconia</taxon>
    </lineage>
</organism>